<evidence type="ECO:0008006" key="4">
    <source>
        <dbReference type="Google" id="ProtNLM"/>
    </source>
</evidence>
<evidence type="ECO:0000313" key="3">
    <source>
        <dbReference type="Proteomes" id="UP000887013"/>
    </source>
</evidence>
<gene>
    <name evidence="2" type="primary">AVEN_271919_1</name>
    <name evidence="2" type="ORF">NPIL_318651</name>
</gene>
<keyword evidence="1" id="KW-1133">Transmembrane helix</keyword>
<evidence type="ECO:0000313" key="2">
    <source>
        <dbReference type="EMBL" id="GFT18099.1"/>
    </source>
</evidence>
<comment type="caution">
    <text evidence="2">The sequence shown here is derived from an EMBL/GenBank/DDBJ whole genome shotgun (WGS) entry which is preliminary data.</text>
</comment>
<proteinExistence type="predicted"/>
<dbReference type="AlphaFoldDB" id="A0A8X6THP4"/>
<evidence type="ECO:0000256" key="1">
    <source>
        <dbReference type="SAM" id="Phobius"/>
    </source>
</evidence>
<sequence length="151" mass="17059">MLVFWWVRRYGRAMPDAAAAPRTTPLQARRSNNSDAPWWKAWMKKYVIACLVCGGLSISHGIVFIVIYLLLRSYTSSLQFFETIPTYVPGVVFIITGLILMCFAKRRNSEQSSVHSCLCLGAIVCRITVTTTVVHRTDYMTRMNVFTPGTA</sequence>
<keyword evidence="1" id="KW-0472">Membrane</keyword>
<reference evidence="2" key="1">
    <citation type="submission" date="2020-08" db="EMBL/GenBank/DDBJ databases">
        <title>Multicomponent nature underlies the extraordinary mechanical properties of spider dragline silk.</title>
        <authorList>
            <person name="Kono N."/>
            <person name="Nakamura H."/>
            <person name="Mori M."/>
            <person name="Yoshida Y."/>
            <person name="Ohtoshi R."/>
            <person name="Malay A.D."/>
            <person name="Moran D.A.P."/>
            <person name="Tomita M."/>
            <person name="Numata K."/>
            <person name="Arakawa K."/>
        </authorList>
    </citation>
    <scope>NUCLEOTIDE SEQUENCE</scope>
</reference>
<dbReference type="EMBL" id="BMAW01058800">
    <property type="protein sequence ID" value="GFT18099.1"/>
    <property type="molecule type" value="Genomic_DNA"/>
</dbReference>
<protein>
    <recommendedName>
        <fullName evidence="4">Transmembrane protein</fullName>
    </recommendedName>
</protein>
<keyword evidence="1" id="KW-0812">Transmembrane</keyword>
<organism evidence="2 3">
    <name type="scientific">Nephila pilipes</name>
    <name type="common">Giant wood spider</name>
    <name type="synonym">Nephila maculata</name>
    <dbReference type="NCBI Taxonomy" id="299642"/>
    <lineage>
        <taxon>Eukaryota</taxon>
        <taxon>Metazoa</taxon>
        <taxon>Ecdysozoa</taxon>
        <taxon>Arthropoda</taxon>
        <taxon>Chelicerata</taxon>
        <taxon>Arachnida</taxon>
        <taxon>Araneae</taxon>
        <taxon>Araneomorphae</taxon>
        <taxon>Entelegynae</taxon>
        <taxon>Araneoidea</taxon>
        <taxon>Nephilidae</taxon>
        <taxon>Nephila</taxon>
    </lineage>
</organism>
<dbReference type="PANTHER" id="PTHR39952:SF1">
    <property type="match status" value="1"/>
</dbReference>
<dbReference type="Proteomes" id="UP000887013">
    <property type="component" value="Unassembled WGS sequence"/>
</dbReference>
<dbReference type="PANTHER" id="PTHR39952">
    <property type="entry name" value="FI02073P"/>
    <property type="match status" value="1"/>
</dbReference>
<feature type="transmembrane region" description="Helical" evidence="1">
    <location>
        <begin position="83"/>
        <end position="103"/>
    </location>
</feature>
<accession>A0A8X6THP4</accession>
<keyword evidence="3" id="KW-1185">Reference proteome</keyword>
<dbReference type="OrthoDB" id="8194427at2759"/>
<name>A0A8X6THP4_NEPPI</name>
<feature type="transmembrane region" description="Helical" evidence="1">
    <location>
        <begin position="46"/>
        <end position="71"/>
    </location>
</feature>